<dbReference type="FunFam" id="3.40.50.720:FF:000084">
    <property type="entry name" value="Short-chain dehydrogenase reductase"/>
    <property type="match status" value="1"/>
</dbReference>
<dbReference type="EC" id="1.5.1.33" evidence="3"/>
<dbReference type="PRINTS" id="PR00080">
    <property type="entry name" value="SDRFAMILY"/>
</dbReference>
<dbReference type="SUPFAM" id="SSF51735">
    <property type="entry name" value="NAD(P)-binding Rossmann-fold domains"/>
    <property type="match status" value="1"/>
</dbReference>
<keyword evidence="4" id="KW-1185">Reference proteome</keyword>
<evidence type="ECO:0000256" key="1">
    <source>
        <dbReference type="ARBA" id="ARBA00006484"/>
    </source>
</evidence>
<comment type="similarity">
    <text evidence="1">Belongs to the short-chain dehydrogenases/reductases (SDR) family.</text>
</comment>
<proteinExistence type="inferred from homology"/>
<keyword evidence="2 3" id="KW-0560">Oxidoreductase</keyword>
<dbReference type="InterPro" id="IPR002347">
    <property type="entry name" value="SDR_fam"/>
</dbReference>
<evidence type="ECO:0000313" key="4">
    <source>
        <dbReference type="Proteomes" id="UP001204445"/>
    </source>
</evidence>
<evidence type="ECO:0000313" key="3">
    <source>
        <dbReference type="EMBL" id="MCS3903346.1"/>
    </source>
</evidence>
<dbReference type="PRINTS" id="PR00081">
    <property type="entry name" value="GDHRDH"/>
</dbReference>
<name>A0AAE3HLJ2_9GAMM</name>
<dbReference type="GO" id="GO:0047040">
    <property type="term" value="F:pteridine reductase activity"/>
    <property type="evidence" value="ECO:0007669"/>
    <property type="project" value="UniProtKB-EC"/>
</dbReference>
<protein>
    <submittedName>
        <fullName evidence="3">Pteridine reductase</fullName>
        <ecNumber evidence="3">1.5.1.33</ecNumber>
    </submittedName>
</protein>
<dbReference type="Gene3D" id="3.40.50.720">
    <property type="entry name" value="NAD(P)-binding Rossmann-like Domain"/>
    <property type="match status" value="1"/>
</dbReference>
<dbReference type="Proteomes" id="UP001204445">
    <property type="component" value="Unassembled WGS sequence"/>
</dbReference>
<gene>
    <name evidence="3" type="ORF">J2T55_001367</name>
</gene>
<dbReference type="InterPro" id="IPR036291">
    <property type="entry name" value="NAD(P)-bd_dom_sf"/>
</dbReference>
<sequence length="243" mass="26278">MSHRTALITGAAKRVGAAIARELHSAGLQVVIHYHHSTAEANALVAELNDKRPASAWLLQADLADSQALPELVDAAIDCNGRLDVLVNNASVFYPTPLEAIDDDNWSNMMNVNLRAPLLLARHAAAQLRSNRGCIINLTDIHGERPLSKHPLYSTSKAGLIMLTKALAKEMAPEVRVNAVSPGAVLWPEAMTEANQQEILSRIALDERGSPEDIARAVLFFVRDANYVTGQVLSVDGGRLLSQ</sequence>
<dbReference type="PANTHER" id="PTHR43639">
    <property type="entry name" value="OXIDOREDUCTASE, SHORT-CHAIN DEHYDROGENASE/REDUCTASE FAMILY (AFU_ORTHOLOGUE AFUA_5G02870)"/>
    <property type="match status" value="1"/>
</dbReference>
<dbReference type="NCBIfam" id="NF006598">
    <property type="entry name" value="PRK09135.1"/>
    <property type="match status" value="1"/>
</dbReference>
<organism evidence="3 4">
    <name type="scientific">Methylohalomonas lacus</name>
    <dbReference type="NCBI Taxonomy" id="398773"/>
    <lineage>
        <taxon>Bacteria</taxon>
        <taxon>Pseudomonadati</taxon>
        <taxon>Pseudomonadota</taxon>
        <taxon>Gammaproteobacteria</taxon>
        <taxon>Methylohalomonadales</taxon>
        <taxon>Methylohalomonadaceae</taxon>
        <taxon>Methylohalomonas</taxon>
    </lineage>
</organism>
<comment type="caution">
    <text evidence="3">The sequence shown here is derived from an EMBL/GenBank/DDBJ whole genome shotgun (WGS) entry which is preliminary data.</text>
</comment>
<reference evidence="3" key="1">
    <citation type="submission" date="2022-08" db="EMBL/GenBank/DDBJ databases">
        <title>Genomic Encyclopedia of Type Strains, Phase III (KMG-III): the genomes of soil and plant-associated and newly described type strains.</title>
        <authorList>
            <person name="Whitman W."/>
        </authorList>
    </citation>
    <scope>NUCLEOTIDE SEQUENCE</scope>
    <source>
        <strain evidence="3">HMT 1</strain>
    </source>
</reference>
<dbReference type="EMBL" id="JANUCT010000008">
    <property type="protein sequence ID" value="MCS3903346.1"/>
    <property type="molecule type" value="Genomic_DNA"/>
</dbReference>
<dbReference type="Pfam" id="PF13561">
    <property type="entry name" value="adh_short_C2"/>
    <property type="match status" value="1"/>
</dbReference>
<dbReference type="InterPro" id="IPR020904">
    <property type="entry name" value="Sc_DH/Rdtase_CS"/>
</dbReference>
<dbReference type="PANTHER" id="PTHR43639:SF1">
    <property type="entry name" value="SHORT-CHAIN DEHYDROGENASE_REDUCTASE FAMILY PROTEIN"/>
    <property type="match status" value="1"/>
</dbReference>
<dbReference type="AlphaFoldDB" id="A0AAE3HLJ2"/>
<dbReference type="PROSITE" id="PS00061">
    <property type="entry name" value="ADH_SHORT"/>
    <property type="match status" value="1"/>
</dbReference>
<dbReference type="RefSeq" id="WP_259055052.1">
    <property type="nucleotide sequence ID" value="NZ_JANUCT010000008.1"/>
</dbReference>
<accession>A0AAE3HLJ2</accession>
<evidence type="ECO:0000256" key="2">
    <source>
        <dbReference type="ARBA" id="ARBA00023002"/>
    </source>
</evidence>